<dbReference type="Pfam" id="PF21282">
    <property type="entry name" value="APC1_3rd"/>
    <property type="match status" value="1"/>
</dbReference>
<comment type="similarity">
    <text evidence="1">Belongs to the APC1 family.</text>
</comment>
<reference evidence="11" key="1">
    <citation type="submission" date="2014-01" db="EMBL/GenBank/DDBJ databases">
        <title>The Genome Sequence of Anopheles farauti FAR1 (V2).</title>
        <authorList>
            <consortium name="The Broad Institute Genomics Platform"/>
            <person name="Neafsey D.E."/>
            <person name="Besansky N."/>
            <person name="Howell P."/>
            <person name="Walton C."/>
            <person name="Young S.K."/>
            <person name="Zeng Q."/>
            <person name="Gargeya S."/>
            <person name="Fitzgerald M."/>
            <person name="Haas B."/>
            <person name="Abouelleil A."/>
            <person name="Allen A.W."/>
            <person name="Alvarado L."/>
            <person name="Arachchi H.M."/>
            <person name="Berlin A.M."/>
            <person name="Chapman S.B."/>
            <person name="Gainer-Dewar J."/>
            <person name="Goldberg J."/>
            <person name="Griggs A."/>
            <person name="Gujja S."/>
            <person name="Hansen M."/>
            <person name="Howarth C."/>
            <person name="Imamovic A."/>
            <person name="Ireland A."/>
            <person name="Larimer J."/>
            <person name="McCowan C."/>
            <person name="Murphy C."/>
            <person name="Pearson M."/>
            <person name="Poon T.W."/>
            <person name="Priest M."/>
            <person name="Roberts A."/>
            <person name="Saif S."/>
            <person name="Shea T."/>
            <person name="Sisk P."/>
            <person name="Sykes S."/>
            <person name="Wortman J."/>
            <person name="Nusbaum C."/>
            <person name="Birren B."/>
        </authorList>
    </citation>
    <scope>NUCLEOTIDE SEQUENCE [LARGE SCALE GENOMIC DNA]</scope>
    <source>
        <strain evidence="11">FAR1</strain>
    </source>
</reference>
<name>A0A182QAH1_9DIPT</name>
<keyword evidence="5" id="KW-0131">Cell cycle</keyword>
<feature type="transmembrane region" description="Helical" evidence="7">
    <location>
        <begin position="1684"/>
        <end position="1704"/>
    </location>
</feature>
<feature type="transmembrane region" description="Helical" evidence="7">
    <location>
        <begin position="1651"/>
        <end position="1672"/>
    </location>
</feature>
<feature type="region of interest" description="Disordered" evidence="6">
    <location>
        <begin position="1260"/>
        <end position="1282"/>
    </location>
</feature>
<evidence type="ECO:0000256" key="7">
    <source>
        <dbReference type="SAM" id="Phobius"/>
    </source>
</evidence>
<keyword evidence="2" id="KW-0132">Cell division</keyword>
<evidence type="ECO:0000256" key="3">
    <source>
        <dbReference type="ARBA" id="ARBA00022737"/>
    </source>
</evidence>
<keyword evidence="11" id="KW-1185">Reference proteome</keyword>
<evidence type="ECO:0000259" key="8">
    <source>
        <dbReference type="Pfam" id="PF20518"/>
    </source>
</evidence>
<dbReference type="InterPro" id="IPR048971">
    <property type="entry name" value="Apc1_3rd"/>
</dbReference>
<feature type="region of interest" description="Disordered" evidence="6">
    <location>
        <begin position="1087"/>
        <end position="1113"/>
    </location>
</feature>
<evidence type="ECO:0000256" key="2">
    <source>
        <dbReference type="ARBA" id="ARBA00022618"/>
    </source>
</evidence>
<evidence type="ECO:0000256" key="5">
    <source>
        <dbReference type="ARBA" id="ARBA00023306"/>
    </source>
</evidence>
<dbReference type="Gene3D" id="1.25.10.10">
    <property type="entry name" value="Leucine-rich Repeat Variant"/>
    <property type="match status" value="2"/>
</dbReference>
<feature type="domain" description="Anaphase-promoting complex subunit 1 middle" evidence="8">
    <location>
        <begin position="767"/>
        <end position="978"/>
    </location>
</feature>
<organism evidence="10 11">
    <name type="scientific">Anopheles farauti</name>
    <dbReference type="NCBI Taxonomy" id="69004"/>
    <lineage>
        <taxon>Eukaryota</taxon>
        <taxon>Metazoa</taxon>
        <taxon>Ecdysozoa</taxon>
        <taxon>Arthropoda</taxon>
        <taxon>Hexapoda</taxon>
        <taxon>Insecta</taxon>
        <taxon>Pterygota</taxon>
        <taxon>Neoptera</taxon>
        <taxon>Endopterygota</taxon>
        <taxon>Diptera</taxon>
        <taxon>Nematocera</taxon>
        <taxon>Culicoidea</taxon>
        <taxon>Culicidae</taxon>
        <taxon>Anophelinae</taxon>
        <taxon>Anopheles</taxon>
    </lineage>
</organism>
<dbReference type="STRING" id="69004.A0A182QAH1"/>
<dbReference type="Proteomes" id="UP000075886">
    <property type="component" value="Unassembled WGS sequence"/>
</dbReference>
<keyword evidence="7" id="KW-1133">Transmembrane helix</keyword>
<accession>A0A182QAH1</accession>
<dbReference type="EMBL" id="AXCN02002231">
    <property type="status" value="NOT_ANNOTATED_CDS"/>
    <property type="molecule type" value="Genomic_DNA"/>
</dbReference>
<protein>
    <submittedName>
        <fullName evidence="10">Uncharacterized protein</fullName>
    </submittedName>
</protein>
<dbReference type="GO" id="GO:0031145">
    <property type="term" value="P:anaphase-promoting complex-dependent catabolic process"/>
    <property type="evidence" value="ECO:0007669"/>
    <property type="project" value="TreeGrafter"/>
</dbReference>
<feature type="compositionally biased region" description="Low complexity" evidence="6">
    <location>
        <begin position="1087"/>
        <end position="1098"/>
    </location>
</feature>
<feature type="compositionally biased region" description="Polar residues" evidence="6">
    <location>
        <begin position="313"/>
        <end position="327"/>
    </location>
</feature>
<proteinExistence type="inferred from homology"/>
<evidence type="ECO:0000256" key="6">
    <source>
        <dbReference type="SAM" id="MobiDB-lite"/>
    </source>
</evidence>
<keyword evidence="7" id="KW-0812">Transmembrane</keyword>
<dbReference type="GO" id="GO:0070979">
    <property type="term" value="P:protein K11-linked ubiquitination"/>
    <property type="evidence" value="ECO:0007669"/>
    <property type="project" value="TreeGrafter"/>
</dbReference>
<dbReference type="GO" id="GO:0007091">
    <property type="term" value="P:metaphase/anaphase transition of mitotic cell cycle"/>
    <property type="evidence" value="ECO:0007669"/>
    <property type="project" value="TreeGrafter"/>
</dbReference>
<sequence>MITTSDPLEFIPRGRKVIKNHPGPANDEEEQSINELPVELVLLRRLENVKISLDEKRPVEHYRLREMPINIAYAEGHLSEEDDNLTVPELPMPYLNKEEELYVSDNTAVWTWDIAVAYDEGSNEACPQISYTCDTPIRFAFFCPSRFVRPNTAPAGKCESYNRTAVCLIDNDTIHVFCDDGETYKAMLLCPIASVWMMPNGIMLERCFADQKPIPMYADGPNWPRLFTLTFTLDEMKPALLAMGDNVSIVTEADTRMVFSSDEVQLVLLYSEKLAKHIICRLRLASEADLEAVRATYVSVFDGYDDSDDEQNETQPSATYQPPTNQTNLKHMRTFDIDSTNMTHSSIGASVGGGGGGNAHASANVLAGPSMKACYENIIKSTKVPKDDMPKVLDTGDLENLYDDPSFCLEHIWTDKGDSITGPGGVSTPLWSATNGEMASTAFLHTDLVGNRYLCYLQARACRLTLVQYKESDLSIVDCRSVPARSAIALSRLNMLVLLDLGGRLVLYSGPIAVGILHVAGLQSTISSCFRTPQHIQSVVELPTHPKRSTLLPNITPSEGKFEEELHMLSPIRPSAAGVSAVPSSSDSSPIRDLLDATGTRFTLMLGNGRLVRVTMAPVAQSRLVVSCLDVLKTILPKTTANEFIMRWYGTRNVPGSQTGFSADREWKMFHELLLTVMGRPSSSGRGDGGGGSLLQPRVRRTHDEGDGPDVEPKKRRRAEERTNAWNYVMQENQERKEGAVDEEEEEDIQQLSVAPRLYQPREPYSLYPHIASIMEALHLLYEDLKMDLCRASDLPRLGDFLYQLAKDGKLRPYQMHYFLDFPVLLDRHRYDKVYTIPDGLETLASAKPVNVFRYVKHVLEDSDQASHPFPYRENINARSCDVIALIAYIYRARHQQNWAKIRPGSIVCEIKTSARALLLPANDMKKANANSFRIAGETVLTFLADRGYTRGWIDCLPIGMRFIIMQCLEQCREYLVHGQRSAFYELLMRPELREHEHGTDTIPQKVLPQKELPEDVKQSKPNVPHTVVDAAIAENYKNQPKLEPVVGGISEFMEWISDSSDMESTCTAVAISMGVGIAGVGSAAGVSSSNTAATGSGNKDDPSRMAQRDADGMGGLDEEVLQILFPDDKRMDIVRRFLDSSRRVKVSLPKSAVVPEHQLQEEQERRLYAILLRTMALAVGRGMFTAASYLPAQTQIVPIPRLCLTGRDTRGVTIEIQQIEVPPNMTLWPAFHNGVAAGLRVCPGMPHLSSSWITHNRPTAGGRSTTGCGPPPPPPPGADRATEHGGFLLALGLTGHLRELSHYCTYDYMVNSDEMVRLGLLLGLSAAYRGSADPTITRLLAVHVEALLPPTAVELDVVQNLQVAAVLGVGLLYQGTAKRHIAEVLLNEIGRPPGPEMENSVERESYALTAGLALGLVTLGRGNEMLGDLTIPEQLFHYMTGGYRRPLMGAQREKYRLPSFQIKEDPEVYTSVTAPGAILALGLMYFATENETISNWLDPPSNNYMLGFVRPDLQLLRTIARHLVHWNRIKPNRTWIFQSVQAELSKAMFLHRPDEEDEEPSACRVIGARPMSRRAERQLYSQAYYATVSGSILAIGLRYAGTADESAVDTIESYLQIFLEQTKHLGQTPPPSATSLPRLVGYQALENCTLMALLALSLVLAGTGSLSVLRYIRMLRARTRAPYVTYGSHMAVHMALGFLYLGGGRYTLSRSPSAIAALICAIFPKFPTCSNDNRYHLQAFRHLYVFAMEPRIFLPRNIETGRLCVCYIRYAMRDAKNSVVERLAPCLLPEMDTLEWVELSDKNFWNFRFDRDRNWHLLENMMKKNGRVAVKQHMGCLSSQEDPAQILTNQLSPLGAKENRQWNFKPEILLKLTCQIEVLNIYMKLLIPPETESFITPLDRHQRTEYEIFSTAHRSRHVSDGVMQDRLHAMPIFNSLFQMLNDTVFGMSSTGSIDVWQMCLVKLALMCFIRTHQKPSSRLLVYPELIRAIIESIHGRADIMRNRYYPFVRQYLLGVYSTDLFEQHLPRSLLPWNGNDEQDSEQQRLYHLTNLTKLVVMDDLPYCPIVMMYDNDESCVDQLLEMLRNDNTCNIVYWMLETVCREW</sequence>
<reference evidence="10" key="2">
    <citation type="submission" date="2020-05" db="UniProtKB">
        <authorList>
            <consortium name="EnsemblMetazoa"/>
        </authorList>
    </citation>
    <scope>IDENTIFICATION</scope>
    <source>
        <strain evidence="10">FAR1</strain>
    </source>
</reference>
<evidence type="ECO:0000256" key="1">
    <source>
        <dbReference type="ARBA" id="ARBA00010547"/>
    </source>
</evidence>
<keyword evidence="7" id="KW-0472">Membrane</keyword>
<dbReference type="GO" id="GO:0051301">
    <property type="term" value="P:cell division"/>
    <property type="evidence" value="ECO:0007669"/>
    <property type="project" value="UniProtKB-KW"/>
</dbReference>
<dbReference type="Pfam" id="PF20518">
    <property type="entry name" value="Apc1_MidN"/>
    <property type="match status" value="1"/>
</dbReference>
<evidence type="ECO:0000313" key="10">
    <source>
        <dbReference type="EnsemblMetazoa" id="AFAF006300-PA"/>
    </source>
</evidence>
<dbReference type="PANTHER" id="PTHR12827:SF3">
    <property type="entry name" value="ANAPHASE-PROMOTING COMPLEX SUBUNIT 1"/>
    <property type="match status" value="1"/>
</dbReference>
<dbReference type="InterPro" id="IPR011989">
    <property type="entry name" value="ARM-like"/>
</dbReference>
<feature type="region of interest" description="Disordered" evidence="6">
    <location>
        <begin position="304"/>
        <end position="327"/>
    </location>
</feature>
<feature type="domain" description="Anaphase-promoting complex subunit 1 beta-sandwich" evidence="9">
    <location>
        <begin position="1752"/>
        <end position="1833"/>
    </location>
</feature>
<dbReference type="PANTHER" id="PTHR12827">
    <property type="entry name" value="MEIOTIC CHECKPOINT REGULATOR TSG24 FAMILY MEMBER"/>
    <property type="match status" value="1"/>
</dbReference>
<keyword evidence="4" id="KW-0498">Mitosis</keyword>
<feature type="region of interest" description="Disordered" evidence="6">
    <location>
        <begin position="680"/>
        <end position="723"/>
    </location>
</feature>
<feature type="compositionally biased region" description="Basic and acidic residues" evidence="6">
    <location>
        <begin position="1099"/>
        <end position="1112"/>
    </location>
</feature>
<dbReference type="GO" id="GO:0060090">
    <property type="term" value="F:molecular adaptor activity"/>
    <property type="evidence" value="ECO:0007669"/>
    <property type="project" value="TreeGrafter"/>
</dbReference>
<dbReference type="GO" id="GO:0005680">
    <property type="term" value="C:anaphase-promoting complex"/>
    <property type="evidence" value="ECO:0007669"/>
    <property type="project" value="InterPro"/>
</dbReference>
<dbReference type="EnsemblMetazoa" id="AFAF006300-RA">
    <property type="protein sequence ID" value="AFAF006300-PA"/>
    <property type="gene ID" value="AFAF006300"/>
</dbReference>
<dbReference type="InterPro" id="IPR046794">
    <property type="entry name" value="Apc1_MidN"/>
</dbReference>
<dbReference type="VEuPathDB" id="VectorBase:AFAF006300"/>
<dbReference type="InterPro" id="IPR024990">
    <property type="entry name" value="Apc1"/>
</dbReference>
<evidence type="ECO:0000256" key="4">
    <source>
        <dbReference type="ARBA" id="ARBA00022776"/>
    </source>
</evidence>
<keyword evidence="3" id="KW-0677">Repeat</keyword>
<evidence type="ECO:0000313" key="11">
    <source>
        <dbReference type="Proteomes" id="UP000075886"/>
    </source>
</evidence>
<evidence type="ECO:0000259" key="9">
    <source>
        <dbReference type="Pfam" id="PF21282"/>
    </source>
</evidence>